<gene>
    <name evidence="4" type="ORF">NCTC11564_01021</name>
</gene>
<feature type="compositionally biased region" description="Basic and acidic residues" evidence="1">
    <location>
        <begin position="149"/>
        <end position="186"/>
    </location>
</feature>
<evidence type="ECO:0000256" key="1">
    <source>
        <dbReference type="SAM" id="MobiDB-lite"/>
    </source>
</evidence>
<evidence type="ECO:0000313" key="5">
    <source>
        <dbReference type="Proteomes" id="UP000254559"/>
    </source>
</evidence>
<comment type="caution">
    <text evidence="4">The sequence shown here is derived from an EMBL/GenBank/DDBJ whole genome shotgun (WGS) entry which is preliminary data.</text>
</comment>
<dbReference type="InterPro" id="IPR007921">
    <property type="entry name" value="CHAP_dom"/>
</dbReference>
<dbReference type="Gene3D" id="3.90.1720.10">
    <property type="entry name" value="endopeptidase domain like (from Nostoc punctiforme)"/>
    <property type="match status" value="1"/>
</dbReference>
<feature type="signal peptide" evidence="2">
    <location>
        <begin position="1"/>
        <end position="26"/>
    </location>
</feature>
<dbReference type="RefSeq" id="WP_115283293.1">
    <property type="nucleotide sequence ID" value="NZ_UHFO01000001.1"/>
</dbReference>
<reference evidence="4 5" key="1">
    <citation type="submission" date="2018-06" db="EMBL/GenBank/DDBJ databases">
        <authorList>
            <consortium name="Pathogen Informatics"/>
            <person name="Doyle S."/>
        </authorList>
    </citation>
    <scope>NUCLEOTIDE SEQUENCE [LARGE SCALE GENOMIC DNA]</scope>
    <source>
        <strain evidence="4 5">NCTC11564</strain>
    </source>
</reference>
<feature type="compositionally biased region" description="Basic and acidic residues" evidence="1">
    <location>
        <begin position="97"/>
        <end position="106"/>
    </location>
</feature>
<keyword evidence="2" id="KW-0732">Signal</keyword>
<feature type="compositionally biased region" description="Basic and acidic residues" evidence="1">
    <location>
        <begin position="69"/>
        <end position="80"/>
    </location>
</feature>
<protein>
    <submittedName>
        <fullName evidence="4">Immunogenic secreted protein</fullName>
    </submittedName>
</protein>
<dbReference type="EMBL" id="UHFO01000001">
    <property type="protein sequence ID" value="SUN63550.1"/>
    <property type="molecule type" value="Genomic_DNA"/>
</dbReference>
<feature type="compositionally biased region" description="Basic and acidic residues" evidence="1">
    <location>
        <begin position="124"/>
        <end position="142"/>
    </location>
</feature>
<feature type="compositionally biased region" description="Low complexity" evidence="1">
    <location>
        <begin position="107"/>
        <end position="123"/>
    </location>
</feature>
<evidence type="ECO:0000256" key="2">
    <source>
        <dbReference type="SAM" id="SignalP"/>
    </source>
</evidence>
<feature type="compositionally biased region" description="Low complexity" evidence="1">
    <location>
        <begin position="34"/>
        <end position="44"/>
    </location>
</feature>
<name>A0A9X8XHR6_STREQ</name>
<sequence length="548" mass="60687">MKKRKLLAVTLLSTILLNSAVPLVVADTSLRNNTSSTDQPTTADTDTDDESETAKKDKKSKETASQYDTQKDRKPSHDHLPPSSNDTEQTDQASSEATDKPNKDKNNTNQPDSSDQSTPSPKDQSSHKDQSSQKESQNKDGRPTPSPDQQKDQTPDKTPEKSAEKTPEKGPEKSAEKTPEPNRDTPKPIQPPLAAAAPVFAPWRESDKDLSKLKPSSRSSAAYVRHWTGESAYTHNLLSRRYGITAEQLDGFLNSLGIHYDKERLNGKRLLEWEKLTGLDVRAIVAIAMAESSLGTQGVAKEKGANMFGYGAFDFNPNNAKKYSDEVAIRHMVEDTIIANKNQTFERQDLKAKKWSLGQLDTLIDGGVYFTDTSGSGQRRADIMTKLDQWIDDHGSTPEIPEHLKITSGTQFSEVPVGYKRSQPQNVLTYKSETYSFGQCTWYAYNRVKELGYQVDRYMGNGGDWQRKPGFVTTHKPKVGYVVSFAPGQAGADATYGHVAVVEQIKEDGSILISESNVMGLGTISYRTFTAEQARLLTYVVGDKLPRP</sequence>
<dbReference type="Proteomes" id="UP000254559">
    <property type="component" value="Unassembled WGS sequence"/>
</dbReference>
<evidence type="ECO:0000313" key="4">
    <source>
        <dbReference type="EMBL" id="SUN63550.1"/>
    </source>
</evidence>
<dbReference type="PROSITE" id="PS50911">
    <property type="entry name" value="CHAP"/>
    <property type="match status" value="1"/>
</dbReference>
<dbReference type="InterPro" id="IPR038765">
    <property type="entry name" value="Papain-like_cys_pep_sf"/>
</dbReference>
<organism evidence="4 5">
    <name type="scientific">Streptococcus dysgalactiae subsp. equisimilis</name>
    <name type="common">Streptococcus equisimilis</name>
    <dbReference type="NCBI Taxonomy" id="119602"/>
    <lineage>
        <taxon>Bacteria</taxon>
        <taxon>Bacillati</taxon>
        <taxon>Bacillota</taxon>
        <taxon>Bacilli</taxon>
        <taxon>Lactobacillales</taxon>
        <taxon>Streptococcaceae</taxon>
        <taxon>Streptococcus</taxon>
    </lineage>
</organism>
<feature type="domain" description="Peptidase C51" evidence="3">
    <location>
        <begin position="415"/>
        <end position="541"/>
    </location>
</feature>
<feature type="compositionally biased region" description="Polar residues" evidence="1">
    <location>
        <begin position="82"/>
        <end position="96"/>
    </location>
</feature>
<dbReference type="SUPFAM" id="SSF54001">
    <property type="entry name" value="Cysteine proteinases"/>
    <property type="match status" value="1"/>
</dbReference>
<feature type="compositionally biased region" description="Basic and acidic residues" evidence="1">
    <location>
        <begin position="52"/>
        <end position="62"/>
    </location>
</feature>
<proteinExistence type="predicted"/>
<evidence type="ECO:0000259" key="3">
    <source>
        <dbReference type="PROSITE" id="PS50911"/>
    </source>
</evidence>
<accession>A0A9X8XHR6</accession>
<feature type="region of interest" description="Disordered" evidence="1">
    <location>
        <begin position="29"/>
        <end position="193"/>
    </location>
</feature>
<dbReference type="AlphaFoldDB" id="A0A9X8XHR6"/>
<dbReference type="Pfam" id="PF05257">
    <property type="entry name" value="CHAP"/>
    <property type="match status" value="1"/>
</dbReference>
<feature type="chain" id="PRO_5040814202" evidence="2">
    <location>
        <begin position="27"/>
        <end position="548"/>
    </location>
</feature>